<dbReference type="AlphaFoldDB" id="A0A026WL72"/>
<dbReference type="InterPro" id="IPR012337">
    <property type="entry name" value="RNaseH-like_sf"/>
</dbReference>
<gene>
    <name evidence="2" type="ORF">X777_03224</name>
</gene>
<keyword evidence="3" id="KW-1185">Reference proteome</keyword>
<dbReference type="GO" id="GO:0046983">
    <property type="term" value="F:protein dimerization activity"/>
    <property type="evidence" value="ECO:0007669"/>
    <property type="project" value="InterPro"/>
</dbReference>
<dbReference type="PANTHER" id="PTHR47611">
    <property type="entry name" value="HAT DIMERISATION DOMAIN, C-TERMINAL"/>
    <property type="match status" value="1"/>
</dbReference>
<dbReference type="Proteomes" id="UP000053097">
    <property type="component" value="Unassembled WGS sequence"/>
</dbReference>
<dbReference type="InterPro" id="IPR008906">
    <property type="entry name" value="HATC_C_dom"/>
</dbReference>
<reference evidence="2 3" key="1">
    <citation type="journal article" date="2014" name="Curr. Biol.">
        <title>The genome of the clonal raider ant Cerapachys biroi.</title>
        <authorList>
            <person name="Oxley P.R."/>
            <person name="Ji L."/>
            <person name="Fetter-Pruneda I."/>
            <person name="McKenzie S.K."/>
            <person name="Li C."/>
            <person name="Hu H."/>
            <person name="Zhang G."/>
            <person name="Kronauer D.J."/>
        </authorList>
    </citation>
    <scope>NUCLEOTIDE SEQUENCE [LARGE SCALE GENOMIC DNA]</scope>
</reference>
<evidence type="ECO:0000313" key="3">
    <source>
        <dbReference type="Proteomes" id="UP000053097"/>
    </source>
</evidence>
<dbReference type="PANTHER" id="PTHR47611:SF1">
    <property type="entry name" value="CCHC-TYPE DOMAIN-CONTAINING PROTEIN"/>
    <property type="match status" value="1"/>
</dbReference>
<name>A0A026WL72_OOCBI</name>
<dbReference type="SUPFAM" id="SSF53098">
    <property type="entry name" value="Ribonuclease H-like"/>
    <property type="match status" value="1"/>
</dbReference>
<feature type="domain" description="HAT C-terminal dimerisation" evidence="1">
    <location>
        <begin position="1"/>
        <end position="48"/>
    </location>
</feature>
<evidence type="ECO:0000259" key="1">
    <source>
        <dbReference type="Pfam" id="PF05699"/>
    </source>
</evidence>
<accession>A0A026WL72</accession>
<dbReference type="Pfam" id="PF05699">
    <property type="entry name" value="Dimer_Tnp_hAT"/>
    <property type="match status" value="1"/>
</dbReference>
<evidence type="ECO:0000313" key="2">
    <source>
        <dbReference type="EMBL" id="EZA56785.1"/>
    </source>
</evidence>
<protein>
    <recommendedName>
        <fullName evidence="1">HAT C-terminal dimerisation domain-containing protein</fullName>
    </recommendedName>
</protein>
<organism evidence="2 3">
    <name type="scientific">Ooceraea biroi</name>
    <name type="common">Clonal raider ant</name>
    <name type="synonym">Cerapachys biroi</name>
    <dbReference type="NCBI Taxonomy" id="2015173"/>
    <lineage>
        <taxon>Eukaryota</taxon>
        <taxon>Metazoa</taxon>
        <taxon>Ecdysozoa</taxon>
        <taxon>Arthropoda</taxon>
        <taxon>Hexapoda</taxon>
        <taxon>Insecta</taxon>
        <taxon>Pterygota</taxon>
        <taxon>Neoptera</taxon>
        <taxon>Endopterygota</taxon>
        <taxon>Hymenoptera</taxon>
        <taxon>Apocrita</taxon>
        <taxon>Aculeata</taxon>
        <taxon>Formicoidea</taxon>
        <taxon>Formicidae</taxon>
        <taxon>Dorylinae</taxon>
        <taxon>Ooceraea</taxon>
    </lineage>
</organism>
<sequence>MACDFLSIPATSVPAERLFSKAALFIRKHRNKLNDDSARSLLCLQSWLTCTLNEKIRSNM</sequence>
<proteinExistence type="predicted"/>
<dbReference type="EMBL" id="KK107157">
    <property type="protein sequence ID" value="EZA56785.1"/>
    <property type="molecule type" value="Genomic_DNA"/>
</dbReference>